<dbReference type="AlphaFoldDB" id="A0A2M9BU60"/>
<keyword evidence="4" id="KW-1185">Reference proteome</keyword>
<dbReference type="EMBL" id="PGFB01000004">
    <property type="protein sequence ID" value="PJJ61483.1"/>
    <property type="molecule type" value="Genomic_DNA"/>
</dbReference>
<gene>
    <name evidence="3" type="ORF">CLV54_2428</name>
</gene>
<dbReference type="InterPro" id="IPR058058">
    <property type="entry name" value="CBU_0592-like"/>
</dbReference>
<feature type="transmembrane region" description="Helical" evidence="1">
    <location>
        <begin position="6"/>
        <end position="28"/>
    </location>
</feature>
<reference evidence="3 4" key="1">
    <citation type="submission" date="2017-11" db="EMBL/GenBank/DDBJ databases">
        <title>Genomic Encyclopedia of Archaeal and Bacterial Type Strains, Phase II (KMG-II): From Individual Species to Whole Genera.</title>
        <authorList>
            <person name="Goeker M."/>
        </authorList>
    </citation>
    <scope>NUCLEOTIDE SEQUENCE [LARGE SCALE GENOMIC DNA]</scope>
    <source>
        <strain evidence="3 4">DSM 25625</strain>
    </source>
</reference>
<evidence type="ECO:0000256" key="1">
    <source>
        <dbReference type="SAM" id="Phobius"/>
    </source>
</evidence>
<evidence type="ECO:0000259" key="2">
    <source>
        <dbReference type="Pfam" id="PF26604"/>
    </source>
</evidence>
<organism evidence="3 4">
    <name type="scientific">Compostimonas suwonensis</name>
    <dbReference type="NCBI Taxonomy" id="1048394"/>
    <lineage>
        <taxon>Bacteria</taxon>
        <taxon>Bacillati</taxon>
        <taxon>Actinomycetota</taxon>
        <taxon>Actinomycetes</taxon>
        <taxon>Micrococcales</taxon>
        <taxon>Microbacteriaceae</taxon>
        <taxon>Compostimonas</taxon>
    </lineage>
</organism>
<dbReference type="Pfam" id="PF26604">
    <property type="entry name" value="CBU_0592"/>
    <property type="match status" value="1"/>
</dbReference>
<feature type="transmembrane region" description="Helical" evidence="1">
    <location>
        <begin position="66"/>
        <end position="83"/>
    </location>
</feature>
<keyword evidence="1" id="KW-0812">Transmembrane</keyword>
<comment type="caution">
    <text evidence="3">The sequence shown here is derived from an EMBL/GenBank/DDBJ whole genome shotgun (WGS) entry which is preliminary data.</text>
</comment>
<dbReference type="NCBIfam" id="NF047864">
    <property type="entry name" value="CBU_0592_membra"/>
    <property type="match status" value="1"/>
</dbReference>
<proteinExistence type="predicted"/>
<feature type="domain" description="CBU-0592-like" evidence="2">
    <location>
        <begin position="13"/>
        <end position="86"/>
    </location>
</feature>
<sequence>MDAVDNLIPVLMTVIGWLGTLLLLGAYALVTVKRLRVDGWAYQGANLLGGALLMVNTAYLSAWPSAALNLAWLGIGAVGLVHGRRARLRLRTGARPEPEL</sequence>
<keyword evidence="1" id="KW-1133">Transmembrane helix</keyword>
<name>A0A2M9BU60_9MICO</name>
<protein>
    <recommendedName>
        <fullName evidence="2">CBU-0592-like domain-containing protein</fullName>
    </recommendedName>
</protein>
<evidence type="ECO:0000313" key="4">
    <source>
        <dbReference type="Proteomes" id="UP000230161"/>
    </source>
</evidence>
<keyword evidence="1" id="KW-0472">Membrane</keyword>
<evidence type="ECO:0000313" key="3">
    <source>
        <dbReference type="EMBL" id="PJJ61483.1"/>
    </source>
</evidence>
<accession>A0A2M9BU60</accession>
<dbReference type="Proteomes" id="UP000230161">
    <property type="component" value="Unassembled WGS sequence"/>
</dbReference>